<feature type="region of interest" description="Disordered" evidence="8">
    <location>
        <begin position="1"/>
        <end position="54"/>
    </location>
</feature>
<dbReference type="PROSITE" id="PS51363">
    <property type="entry name" value="W2"/>
    <property type="match status" value="1"/>
</dbReference>
<reference evidence="11" key="1">
    <citation type="submission" date="2025-08" db="UniProtKB">
        <authorList>
            <consortium name="Ensembl"/>
        </authorList>
    </citation>
    <scope>IDENTIFICATION</scope>
</reference>
<feature type="compositionally biased region" description="Polar residues" evidence="8">
    <location>
        <begin position="1068"/>
        <end position="1086"/>
    </location>
</feature>
<keyword evidence="2" id="KW-0396">Initiation factor</keyword>
<keyword evidence="4" id="KW-0810">Translation regulation</keyword>
<organism evidence="11 12">
    <name type="scientific">Crocodylus porosus</name>
    <name type="common">Saltwater crocodile</name>
    <name type="synonym">Estuarine crocodile</name>
    <dbReference type="NCBI Taxonomy" id="8502"/>
    <lineage>
        <taxon>Eukaryota</taxon>
        <taxon>Metazoa</taxon>
        <taxon>Chordata</taxon>
        <taxon>Craniata</taxon>
        <taxon>Vertebrata</taxon>
        <taxon>Euteleostomi</taxon>
        <taxon>Archelosauria</taxon>
        <taxon>Archosauria</taxon>
        <taxon>Crocodylia</taxon>
        <taxon>Longirostres</taxon>
        <taxon>Crocodylidae</taxon>
        <taxon>Crocodylus</taxon>
    </lineage>
</organism>
<dbReference type="InterPro" id="IPR003307">
    <property type="entry name" value="W2_domain"/>
</dbReference>
<evidence type="ECO:0000256" key="5">
    <source>
        <dbReference type="ARBA" id="ARBA00022884"/>
    </source>
</evidence>
<evidence type="ECO:0000259" key="10">
    <source>
        <dbReference type="PROSITE" id="PS51366"/>
    </source>
</evidence>
<reference evidence="11" key="2">
    <citation type="submission" date="2025-09" db="UniProtKB">
        <authorList>
            <consortium name="Ensembl"/>
        </authorList>
    </citation>
    <scope>IDENTIFICATION</scope>
</reference>
<evidence type="ECO:0000256" key="4">
    <source>
        <dbReference type="ARBA" id="ARBA00022845"/>
    </source>
</evidence>
<comment type="similarity">
    <text evidence="1">Belongs to the eukaryotic initiation factor 4G family.</text>
</comment>
<feature type="compositionally biased region" description="Low complexity" evidence="8">
    <location>
        <begin position="1"/>
        <end position="13"/>
    </location>
</feature>
<keyword evidence="3" id="KW-0597">Phosphoprotein</keyword>
<evidence type="ECO:0000256" key="6">
    <source>
        <dbReference type="ARBA" id="ARBA00022917"/>
    </source>
</evidence>
<dbReference type="Gene3D" id="1.25.40.180">
    <property type="match status" value="3"/>
</dbReference>
<dbReference type="Pfam" id="PF02847">
    <property type="entry name" value="MA3"/>
    <property type="match status" value="1"/>
</dbReference>
<feature type="region of interest" description="Disordered" evidence="8">
    <location>
        <begin position="642"/>
        <end position="678"/>
    </location>
</feature>
<dbReference type="InterPro" id="IPR016024">
    <property type="entry name" value="ARM-type_fold"/>
</dbReference>
<accession>A0A7M4EZC5</accession>
<dbReference type="GO" id="GO:0006417">
    <property type="term" value="P:regulation of translation"/>
    <property type="evidence" value="ECO:0007669"/>
    <property type="project" value="UniProtKB-KW"/>
</dbReference>
<dbReference type="GO" id="GO:0016281">
    <property type="term" value="C:eukaryotic translation initiation factor 4F complex"/>
    <property type="evidence" value="ECO:0007669"/>
    <property type="project" value="TreeGrafter"/>
</dbReference>
<dbReference type="PANTHER" id="PTHR23253">
    <property type="entry name" value="EUKARYOTIC TRANSLATION INITIATION FACTOR 4 GAMMA"/>
    <property type="match status" value="1"/>
</dbReference>
<sequence length="1558" mass="173253">MNKAPQPTGGAPTAPHPAPSPGLPQHFYQSRAQPPTSASRVQSSAPARPGPPTHVYPAASQVMMIPSQISYTASQGAYYIPGQGRSTYVVPTQQYPVQPGAPGFYPGASPTEFGTYAGAYYPAQGVQQFPPGVPTAQVMMNQQPPIPPKRERKTIRIRDPNQGGKDITEEIMSGARTSSTPTPPQTGGGLEPQANGETPHIAVIVRPGECTWGVGIGGRSPAVSSVDVDTKVELEAAPADVHEPFSAITTVLGALEPPMDTTNVDLVAEEEEASAIPVLEPPVQPMLVEPLPVVVPVAVAVPVPLPMPVPVPSPVVELPMQPATSPSPSPPPQEEVICEDLAESNGVLEEPREPTPEPPACQPEPVLESPIAQPEELVMPNGLEVSGKPEAEEPEEPPESDVSPISEPEEAKMEEETVSPPVPPSPPSPPSPPPEEEEEEEQEPEEEEETEEPAEEPPGEGTMPCLGVQWEILLGSHIPSASPVAVSVPKKKRRMKELNKKEAVGDLLDAFKEVGVASEAENKPPALAPATEPEEPVPARPQEEAEETWEEKEDKVDPEKGKSTDQKYGYKEEQWKPLNPEEKKRYDREFLLGFQFIFASMQKPEGLPQISDVVLDKANKTPLRALDPVRLSNMNCGPDFTPSFANLGRPTMGSRGGPPAGLGPRRSQQSQRKEPRKIIATVSLNEDIKLNKAEKAWKPSSKRASEEEDPENIKTQDLFRRVRSILNKLTPQMFQQLMKQVMELSINTEERLKGVIDLIFEKAISEPNFSVAYANMCRCLMGLKVPTTDKPAVTVNFRKLLLNRCQKEFEKDKDDDEIFEKKQKEMDETISEKTRLKDELEDARDKARRRSLGNIKFIGELFKLKMLTEAIMHDCVVKLLKNHDEESLECLCRLLTTIGKDLDFEKAKPRMDQYFNQMDKIIKEKKTSSRIRFMLQDVIDLRRVSWVPRRGDLGPKTIDQIHKEAELEEHREQIKVQQLMSKQDKRRGPPGPSSSGRGNLVADDGWNTVPISKGNRPIDTTRLTKITKPGSIDSNNQLFAPGGRLSWGKGSSGGSGAKPADSGSDASRSGTSTLNRFSALQQSTPADSLDSRRVVQRSSSSRDRSEKASERSDRLDRERSDRGDRLDRADRGDRARPALTKRSYSKETEDRSRERDKTGALEAVRKVASMTEERDRSREPLKRELAPPAAPPKPALSEDELEKKSKAIIEEYLHINDMKEALQCVQELGSPTLLHVFVRNGIESTLERSTIAREHMGLLLYQMVKAGSLTKEQYYNGLREILEVAEDMEIDIPHIWLYLAELITPILREGGIPMEELFREIAKSLVPLGKAPTLLVEILGLLCKGMSHKKAGALWREGGLSWKEFLPEDQDVNKFVTEQKLEYTMEDSSDTPSRKELTSEELGKQVDRLLEENSDNQRIYDWIEANLNEQQVSSNVFIRALMTSVCHSAIVFENPYRVDVAVIHSRAKLLQKYVTDEQKELQALYALQALVVKLDQPPNLLRMFFDALYDEDVIKEEAFYKWESSKDPAEQQGKGVALKSVTAFFTWLREAEDESDNN</sequence>
<feature type="region of interest" description="Disordered" evidence="8">
    <location>
        <begin position="977"/>
        <end position="1201"/>
    </location>
</feature>
<dbReference type="FunFam" id="1.25.40.180:FF:000002">
    <property type="entry name" value="Eukaryotic translation initiation factor 4 gamma, 3, putative"/>
    <property type="match status" value="1"/>
</dbReference>
<keyword evidence="6" id="KW-0648">Protein biosynthesis</keyword>
<dbReference type="GeneTree" id="ENSGT00940000154648"/>
<feature type="compositionally biased region" description="Basic and acidic residues" evidence="8">
    <location>
        <begin position="1144"/>
        <end position="1185"/>
    </location>
</feature>
<evidence type="ECO:0000313" key="11">
    <source>
        <dbReference type="Ensembl" id="ENSCPRP00005016123.1"/>
    </source>
</evidence>
<dbReference type="SMART" id="SM00544">
    <property type="entry name" value="MA3"/>
    <property type="match status" value="1"/>
</dbReference>
<feature type="region of interest" description="Disordered" evidence="8">
    <location>
        <begin position="376"/>
        <end position="500"/>
    </location>
</feature>
<dbReference type="PANTHER" id="PTHR23253:SF10">
    <property type="entry name" value="EUKARYOTIC TRANSLATION INITIATION FACTOR 4 GAMMA 1"/>
    <property type="match status" value="1"/>
</dbReference>
<dbReference type="InterPro" id="IPR003891">
    <property type="entry name" value="Initiation_fac_eIF4g_MI"/>
</dbReference>
<evidence type="ECO:0000256" key="2">
    <source>
        <dbReference type="ARBA" id="ARBA00022540"/>
    </source>
</evidence>
<evidence type="ECO:0000313" key="12">
    <source>
        <dbReference type="Proteomes" id="UP000594220"/>
    </source>
</evidence>
<feature type="compositionally biased region" description="Basic and acidic residues" evidence="8">
    <location>
        <begin position="552"/>
        <end position="576"/>
    </location>
</feature>
<proteinExistence type="inferred from homology"/>
<feature type="compositionally biased region" description="Acidic residues" evidence="8">
    <location>
        <begin position="434"/>
        <end position="458"/>
    </location>
</feature>
<feature type="region of interest" description="Disordered" evidence="8">
    <location>
        <begin position="159"/>
        <end position="195"/>
    </location>
</feature>
<keyword evidence="5" id="KW-0694">RNA-binding</keyword>
<dbReference type="SMART" id="SM00543">
    <property type="entry name" value="MIF4G"/>
    <property type="match status" value="1"/>
</dbReference>
<evidence type="ECO:0000256" key="1">
    <source>
        <dbReference type="ARBA" id="ARBA00005775"/>
    </source>
</evidence>
<feature type="region of interest" description="Disordered" evidence="8">
    <location>
        <begin position="347"/>
        <end position="366"/>
    </location>
</feature>
<feature type="compositionally biased region" description="Basic and acidic residues" evidence="8">
    <location>
        <begin position="1100"/>
        <end position="1136"/>
    </location>
</feature>
<feature type="domain" description="MI" evidence="10">
    <location>
        <begin position="1200"/>
        <end position="1322"/>
    </location>
</feature>
<dbReference type="FunFam" id="1.25.40.180:FF:000001">
    <property type="entry name" value="Eukaryotic translation initiation factor 4 gamma, 3, putative"/>
    <property type="match status" value="1"/>
</dbReference>
<dbReference type="PRINTS" id="PR01217">
    <property type="entry name" value="PRICHEXTENSN"/>
</dbReference>
<keyword evidence="7" id="KW-0175">Coiled coil</keyword>
<feature type="region of interest" description="Disordered" evidence="8">
    <location>
        <begin position="519"/>
        <end position="576"/>
    </location>
</feature>
<dbReference type="Ensembl" id="ENSCPRT00005018880.1">
    <property type="protein sequence ID" value="ENSCPRP00005016123.1"/>
    <property type="gene ID" value="ENSCPRG00005010865.1"/>
</dbReference>
<dbReference type="GO" id="GO:0003729">
    <property type="term" value="F:mRNA binding"/>
    <property type="evidence" value="ECO:0007669"/>
    <property type="project" value="TreeGrafter"/>
</dbReference>
<dbReference type="CDD" id="cd11559">
    <property type="entry name" value="W2_eIF4G1_like"/>
    <property type="match status" value="1"/>
</dbReference>
<dbReference type="FunFam" id="1.25.40.180:FF:000003">
    <property type="entry name" value="Putative eukaryotic translation initiation factor 4 gamma 1"/>
    <property type="match status" value="1"/>
</dbReference>
<dbReference type="SUPFAM" id="SSF48371">
    <property type="entry name" value="ARM repeat"/>
    <property type="match status" value="3"/>
</dbReference>
<dbReference type="Pfam" id="PF02020">
    <property type="entry name" value="W2"/>
    <property type="match status" value="1"/>
</dbReference>
<protein>
    <submittedName>
        <fullName evidence="11">Eukaryotic translation initiation factor 4 gamma 1</fullName>
    </submittedName>
</protein>
<feature type="compositionally biased region" description="Polar residues" evidence="8">
    <location>
        <begin position="27"/>
        <end position="45"/>
    </location>
</feature>
<dbReference type="Pfam" id="PF02854">
    <property type="entry name" value="MIF4G"/>
    <property type="match status" value="1"/>
</dbReference>
<evidence type="ECO:0000256" key="7">
    <source>
        <dbReference type="SAM" id="Coils"/>
    </source>
</evidence>
<dbReference type="GO" id="GO:0003743">
    <property type="term" value="F:translation initiation factor activity"/>
    <property type="evidence" value="ECO:0007669"/>
    <property type="project" value="UniProtKB-KW"/>
</dbReference>
<evidence type="ECO:0000256" key="3">
    <source>
        <dbReference type="ARBA" id="ARBA00022553"/>
    </source>
</evidence>
<feature type="compositionally biased region" description="Low complexity" evidence="8">
    <location>
        <begin position="1057"/>
        <end position="1067"/>
    </location>
</feature>
<gene>
    <name evidence="11" type="primary">EIF4G1</name>
</gene>
<keyword evidence="12" id="KW-1185">Reference proteome</keyword>
<dbReference type="Proteomes" id="UP000594220">
    <property type="component" value="Unplaced"/>
</dbReference>
<evidence type="ECO:0000256" key="8">
    <source>
        <dbReference type="SAM" id="MobiDB-lite"/>
    </source>
</evidence>
<dbReference type="PROSITE" id="PS51366">
    <property type="entry name" value="MI"/>
    <property type="match status" value="1"/>
</dbReference>
<evidence type="ECO:0000259" key="9">
    <source>
        <dbReference type="PROSITE" id="PS51363"/>
    </source>
</evidence>
<name>A0A7M4EZC5_CROPO</name>
<feature type="domain" description="W2" evidence="9">
    <location>
        <begin position="1392"/>
        <end position="1558"/>
    </location>
</feature>
<feature type="compositionally biased region" description="Pro residues" evidence="8">
    <location>
        <begin position="420"/>
        <end position="433"/>
    </location>
</feature>
<feature type="coiled-coil region" evidence="7">
    <location>
        <begin position="819"/>
        <end position="850"/>
    </location>
</feature>
<dbReference type="SMART" id="SM00515">
    <property type="entry name" value="eIF5C"/>
    <property type="match status" value="1"/>
</dbReference>
<dbReference type="InterPro" id="IPR003890">
    <property type="entry name" value="MIF4G-like_typ-3"/>
</dbReference>